<comment type="caution">
    <text evidence="1">The sequence shown here is derived from an EMBL/GenBank/DDBJ whole genome shotgun (WGS) entry which is preliminary data.</text>
</comment>
<name>A0AAV7MML1_PLEWA</name>
<organism evidence="1 2">
    <name type="scientific">Pleurodeles waltl</name>
    <name type="common">Iberian ribbed newt</name>
    <dbReference type="NCBI Taxonomy" id="8319"/>
    <lineage>
        <taxon>Eukaryota</taxon>
        <taxon>Metazoa</taxon>
        <taxon>Chordata</taxon>
        <taxon>Craniata</taxon>
        <taxon>Vertebrata</taxon>
        <taxon>Euteleostomi</taxon>
        <taxon>Amphibia</taxon>
        <taxon>Batrachia</taxon>
        <taxon>Caudata</taxon>
        <taxon>Salamandroidea</taxon>
        <taxon>Salamandridae</taxon>
        <taxon>Pleurodelinae</taxon>
        <taxon>Pleurodeles</taxon>
    </lineage>
</organism>
<dbReference type="AlphaFoldDB" id="A0AAV7MML1"/>
<protein>
    <submittedName>
        <fullName evidence="1">Uncharacterized protein</fullName>
    </submittedName>
</protein>
<gene>
    <name evidence="1" type="ORF">NDU88_002181</name>
</gene>
<evidence type="ECO:0000313" key="1">
    <source>
        <dbReference type="EMBL" id="KAJ1104772.1"/>
    </source>
</evidence>
<keyword evidence="2" id="KW-1185">Reference proteome</keyword>
<sequence length="120" mass="13376">MGQSVGSSRELGTELHTLDTTLHALDNALGPDPASHQLLLNTKECIHVILEKMRCHNHKTYMAKTRYIGEITGLALRSAPITHVVSATGSHIYSPVDVNEEFRTYYEAYTANQEKPLMKP</sequence>
<evidence type="ECO:0000313" key="2">
    <source>
        <dbReference type="Proteomes" id="UP001066276"/>
    </source>
</evidence>
<dbReference type="Proteomes" id="UP001066276">
    <property type="component" value="Chromosome 9"/>
</dbReference>
<reference evidence="1" key="1">
    <citation type="journal article" date="2022" name="bioRxiv">
        <title>Sequencing and chromosome-scale assembly of the giantPleurodeles waltlgenome.</title>
        <authorList>
            <person name="Brown T."/>
            <person name="Elewa A."/>
            <person name="Iarovenko S."/>
            <person name="Subramanian E."/>
            <person name="Araus A.J."/>
            <person name="Petzold A."/>
            <person name="Susuki M."/>
            <person name="Suzuki K.-i.T."/>
            <person name="Hayashi T."/>
            <person name="Toyoda A."/>
            <person name="Oliveira C."/>
            <person name="Osipova E."/>
            <person name="Leigh N.D."/>
            <person name="Simon A."/>
            <person name="Yun M.H."/>
        </authorList>
    </citation>
    <scope>NUCLEOTIDE SEQUENCE</scope>
    <source>
        <strain evidence="1">20211129_DDA</strain>
        <tissue evidence="1">Liver</tissue>
    </source>
</reference>
<proteinExistence type="predicted"/>
<accession>A0AAV7MML1</accession>
<dbReference type="EMBL" id="JANPWB010000013">
    <property type="protein sequence ID" value="KAJ1104772.1"/>
    <property type="molecule type" value="Genomic_DNA"/>
</dbReference>